<protein>
    <submittedName>
        <fullName evidence="1">Uncharacterized protein</fullName>
    </submittedName>
</protein>
<dbReference type="AlphaFoldDB" id="A0A8T0HT45"/>
<evidence type="ECO:0000313" key="1">
    <source>
        <dbReference type="EMBL" id="KAG0573688.1"/>
    </source>
</evidence>
<proteinExistence type="predicted"/>
<reference evidence="1" key="1">
    <citation type="submission" date="2020-06" db="EMBL/GenBank/DDBJ databases">
        <title>WGS assembly of Ceratodon purpureus strain R40.</title>
        <authorList>
            <person name="Carey S.B."/>
            <person name="Jenkins J."/>
            <person name="Shu S."/>
            <person name="Lovell J.T."/>
            <person name="Sreedasyam A."/>
            <person name="Maumus F."/>
            <person name="Tiley G.P."/>
            <person name="Fernandez-Pozo N."/>
            <person name="Barry K."/>
            <person name="Chen C."/>
            <person name="Wang M."/>
            <person name="Lipzen A."/>
            <person name="Daum C."/>
            <person name="Saski C.A."/>
            <person name="Payton A.C."/>
            <person name="Mcbreen J.C."/>
            <person name="Conrad R.E."/>
            <person name="Kollar L.M."/>
            <person name="Olsson S."/>
            <person name="Huttunen S."/>
            <person name="Landis J.B."/>
            <person name="Wickett N.J."/>
            <person name="Johnson M.G."/>
            <person name="Rensing S.A."/>
            <person name="Grimwood J."/>
            <person name="Schmutz J."/>
            <person name="Mcdaniel S.F."/>
        </authorList>
    </citation>
    <scope>NUCLEOTIDE SEQUENCE</scope>
    <source>
        <strain evidence="1">R40</strain>
    </source>
</reference>
<name>A0A8T0HT45_CERPU</name>
<keyword evidence="2" id="KW-1185">Reference proteome</keyword>
<sequence>MAPLLSANLRETVNSAAYLTTSDNTHKPLRINIRQCQLLAKKASETLFELDNFSVFLQLQDSLNDSKDTAWTPAVDGLCRVLENAKMLIEDCCGDHWLENCRTAADKPRSHCVWPWRRKCCCKPCV</sequence>
<comment type="caution">
    <text evidence="1">The sequence shown here is derived from an EMBL/GenBank/DDBJ whole genome shotgun (WGS) entry which is preliminary data.</text>
</comment>
<dbReference type="EMBL" id="CM026426">
    <property type="protein sequence ID" value="KAG0573688.1"/>
    <property type="molecule type" value="Genomic_DNA"/>
</dbReference>
<organism evidence="1 2">
    <name type="scientific">Ceratodon purpureus</name>
    <name type="common">Fire moss</name>
    <name type="synonym">Dicranum purpureum</name>
    <dbReference type="NCBI Taxonomy" id="3225"/>
    <lineage>
        <taxon>Eukaryota</taxon>
        <taxon>Viridiplantae</taxon>
        <taxon>Streptophyta</taxon>
        <taxon>Embryophyta</taxon>
        <taxon>Bryophyta</taxon>
        <taxon>Bryophytina</taxon>
        <taxon>Bryopsida</taxon>
        <taxon>Dicranidae</taxon>
        <taxon>Pseudoditrichales</taxon>
        <taxon>Ditrichaceae</taxon>
        <taxon>Ceratodon</taxon>
    </lineage>
</organism>
<dbReference type="Proteomes" id="UP000822688">
    <property type="component" value="Chromosome V"/>
</dbReference>
<gene>
    <name evidence="1" type="ORF">KC19_VG200800</name>
</gene>
<evidence type="ECO:0000313" key="2">
    <source>
        <dbReference type="Proteomes" id="UP000822688"/>
    </source>
</evidence>
<accession>A0A8T0HT45</accession>